<accession>X1T8G2</accession>
<protein>
    <submittedName>
        <fullName evidence="1">Uncharacterized protein</fullName>
    </submittedName>
</protein>
<gene>
    <name evidence="1" type="ORF">S12H4_15551</name>
</gene>
<comment type="caution">
    <text evidence="1">The sequence shown here is derived from an EMBL/GenBank/DDBJ whole genome shotgun (WGS) entry which is preliminary data.</text>
</comment>
<reference evidence="1" key="1">
    <citation type="journal article" date="2014" name="Front. Microbiol.">
        <title>High frequency of phylogenetically diverse reductive dehalogenase-homologous genes in deep subseafloor sedimentary metagenomes.</title>
        <authorList>
            <person name="Kawai M."/>
            <person name="Futagami T."/>
            <person name="Toyoda A."/>
            <person name="Takaki Y."/>
            <person name="Nishi S."/>
            <person name="Hori S."/>
            <person name="Arai W."/>
            <person name="Tsubouchi T."/>
            <person name="Morono Y."/>
            <person name="Uchiyama I."/>
            <person name="Ito T."/>
            <person name="Fujiyama A."/>
            <person name="Inagaki F."/>
            <person name="Takami H."/>
        </authorList>
    </citation>
    <scope>NUCLEOTIDE SEQUENCE</scope>
    <source>
        <strain evidence="1">Expedition CK06-06</strain>
    </source>
</reference>
<dbReference type="AlphaFoldDB" id="X1T8G2"/>
<evidence type="ECO:0000313" key="1">
    <source>
        <dbReference type="EMBL" id="GAI87666.1"/>
    </source>
</evidence>
<organism evidence="1">
    <name type="scientific">marine sediment metagenome</name>
    <dbReference type="NCBI Taxonomy" id="412755"/>
    <lineage>
        <taxon>unclassified sequences</taxon>
        <taxon>metagenomes</taxon>
        <taxon>ecological metagenomes</taxon>
    </lineage>
</organism>
<proteinExistence type="predicted"/>
<dbReference type="EMBL" id="BARW01007478">
    <property type="protein sequence ID" value="GAI87666.1"/>
    <property type="molecule type" value="Genomic_DNA"/>
</dbReference>
<sequence length="91" mass="10338">KWITESELLSRSACDLCTIVITAAKDHATINVYDGENTNGDLVAKLECLANRSQEFKPFAPIYCRRGLYIELVEKYRGVLAQWRLRSSKEG</sequence>
<name>X1T8G2_9ZZZZ</name>
<feature type="non-terminal residue" evidence="1">
    <location>
        <position position="1"/>
    </location>
</feature>